<dbReference type="Proteomes" id="UP000256708">
    <property type="component" value="Unassembled WGS sequence"/>
</dbReference>
<evidence type="ECO:0000313" key="2">
    <source>
        <dbReference type="Proteomes" id="UP000256708"/>
    </source>
</evidence>
<keyword evidence="2" id="KW-1185">Reference proteome</keyword>
<comment type="caution">
    <text evidence="1">The sequence shown here is derived from an EMBL/GenBank/DDBJ whole genome shotgun (WGS) entry which is preliminary data.</text>
</comment>
<proteinExistence type="predicted"/>
<reference evidence="2" key="1">
    <citation type="submission" date="2018-08" db="EMBL/GenBank/DDBJ databases">
        <authorList>
            <person name="Liu Z.-W."/>
            <person name="Du Z.-J."/>
        </authorList>
    </citation>
    <scope>NUCLEOTIDE SEQUENCE [LARGE SCALE GENOMIC DNA]</scope>
    <source>
        <strain evidence="2">H4X</strain>
    </source>
</reference>
<gene>
    <name evidence="1" type="ORF">DXT99_13760</name>
</gene>
<dbReference type="EMBL" id="QRGR01000014">
    <property type="protein sequence ID" value="RDV14467.1"/>
    <property type="molecule type" value="Genomic_DNA"/>
</dbReference>
<dbReference type="AlphaFoldDB" id="A0A3D8LAR3"/>
<organism evidence="1 2">
    <name type="scientific">Pontibacter diazotrophicus</name>
    <dbReference type="NCBI Taxonomy" id="1400979"/>
    <lineage>
        <taxon>Bacteria</taxon>
        <taxon>Pseudomonadati</taxon>
        <taxon>Bacteroidota</taxon>
        <taxon>Cytophagia</taxon>
        <taxon>Cytophagales</taxon>
        <taxon>Hymenobacteraceae</taxon>
        <taxon>Pontibacter</taxon>
    </lineage>
</organism>
<protein>
    <submittedName>
        <fullName evidence="1">Uncharacterized protein</fullName>
    </submittedName>
</protein>
<evidence type="ECO:0000313" key="1">
    <source>
        <dbReference type="EMBL" id="RDV14467.1"/>
    </source>
</evidence>
<accession>A0A3D8LAR3</accession>
<sequence>MRKLCDEVHVSELQNMNDYLTTEIDLQVYRLYNLTYEEVLLVEPEFALPKEAYETHLSLQE</sequence>
<name>A0A3D8LAR3_9BACT</name>